<feature type="compositionally biased region" description="Basic and acidic residues" evidence="1">
    <location>
        <begin position="379"/>
        <end position="394"/>
    </location>
</feature>
<dbReference type="InterPro" id="IPR057727">
    <property type="entry name" value="WCX_dom"/>
</dbReference>
<dbReference type="Pfam" id="PF25583">
    <property type="entry name" value="WCX"/>
    <property type="match status" value="1"/>
</dbReference>
<dbReference type="Pfam" id="PF08279">
    <property type="entry name" value="HTH_11"/>
    <property type="match status" value="1"/>
</dbReference>
<dbReference type="InterPro" id="IPR013196">
    <property type="entry name" value="HTH_11"/>
</dbReference>
<dbReference type="Proteomes" id="UP000319771">
    <property type="component" value="Unassembled WGS sequence"/>
</dbReference>
<sequence>MRSSVAGPTTRIARSSTGTEKAKRAPDVDSRPRPSQGERPSVRGDQLARQWQLIQRLAKSRAGVALDDLAADLEVVRRTVYRDLDALMLAGFPVVSEKRDGRVFYRFLDTFRLGDVPFTPDEILALAFGEDLLRVLEGTVFHDSIRSALAKIRAGLGPELADYLARLGAAFRVLPGPHKNYAHLRDTIRTLNDAVLAQHSVQIRYRTGRTGALSSRTLDPYRVWYRSGGLYVVGHDHKSGELRTFAVDRITKIEATASRFAVAAGFDFEKYVGSSFGVIMEPAARVRILFESRWAGYVAERTWHPSQKLSPQPGGRIELAMEVGGTDELRTWILSFGDGALVLEPAALRDGVARELAAALERYRQAAEGRAQRKAPKRPRSEAKPSEARAPAKD</sequence>
<accession>A0A538U5G1</accession>
<proteinExistence type="predicted"/>
<dbReference type="InterPro" id="IPR036390">
    <property type="entry name" value="WH_DNA-bd_sf"/>
</dbReference>
<evidence type="ECO:0000313" key="5">
    <source>
        <dbReference type="EMBL" id="TMQ71125.1"/>
    </source>
</evidence>
<dbReference type="Gene3D" id="1.10.10.10">
    <property type="entry name" value="Winged helix-like DNA-binding domain superfamily/Winged helix DNA-binding domain"/>
    <property type="match status" value="1"/>
</dbReference>
<dbReference type="SUPFAM" id="SSF46785">
    <property type="entry name" value="Winged helix' DNA-binding domain"/>
    <property type="match status" value="1"/>
</dbReference>
<dbReference type="PANTHER" id="PTHR34580:SF1">
    <property type="entry name" value="PROTEIN PAFC"/>
    <property type="match status" value="1"/>
</dbReference>
<evidence type="ECO:0000259" key="3">
    <source>
        <dbReference type="Pfam" id="PF13280"/>
    </source>
</evidence>
<dbReference type="PANTHER" id="PTHR34580">
    <property type="match status" value="1"/>
</dbReference>
<dbReference type="AlphaFoldDB" id="A0A538U5G1"/>
<evidence type="ECO:0000259" key="2">
    <source>
        <dbReference type="Pfam" id="PF08279"/>
    </source>
</evidence>
<gene>
    <name evidence="5" type="ORF">E6K81_10900</name>
</gene>
<protein>
    <submittedName>
        <fullName evidence="5">YafY family transcriptional regulator</fullName>
    </submittedName>
</protein>
<reference evidence="5 6" key="1">
    <citation type="journal article" date="2019" name="Nat. Microbiol.">
        <title>Mediterranean grassland soil C-N compound turnover is dependent on rainfall and depth, and is mediated by genomically divergent microorganisms.</title>
        <authorList>
            <person name="Diamond S."/>
            <person name="Andeer P.F."/>
            <person name="Li Z."/>
            <person name="Crits-Christoph A."/>
            <person name="Burstein D."/>
            <person name="Anantharaman K."/>
            <person name="Lane K.R."/>
            <person name="Thomas B.C."/>
            <person name="Pan C."/>
            <person name="Northen T.R."/>
            <person name="Banfield J.F."/>
        </authorList>
    </citation>
    <scope>NUCLEOTIDE SEQUENCE [LARGE SCALE GENOMIC DNA]</scope>
    <source>
        <strain evidence="5">WS_11</strain>
    </source>
</reference>
<dbReference type="InterPro" id="IPR036388">
    <property type="entry name" value="WH-like_DNA-bd_sf"/>
</dbReference>
<evidence type="ECO:0000256" key="1">
    <source>
        <dbReference type="SAM" id="MobiDB-lite"/>
    </source>
</evidence>
<dbReference type="InterPro" id="IPR051534">
    <property type="entry name" value="CBASS_pafABC_assoc_protein"/>
</dbReference>
<organism evidence="5 6">
    <name type="scientific">Eiseniibacteriota bacterium</name>
    <dbReference type="NCBI Taxonomy" id="2212470"/>
    <lineage>
        <taxon>Bacteria</taxon>
        <taxon>Candidatus Eiseniibacteriota</taxon>
    </lineage>
</organism>
<feature type="region of interest" description="Disordered" evidence="1">
    <location>
        <begin position="367"/>
        <end position="394"/>
    </location>
</feature>
<feature type="region of interest" description="Disordered" evidence="1">
    <location>
        <begin position="1"/>
        <end position="44"/>
    </location>
</feature>
<feature type="compositionally biased region" description="Polar residues" evidence="1">
    <location>
        <begin position="1"/>
        <end position="19"/>
    </location>
</feature>
<dbReference type="PROSITE" id="PS52050">
    <property type="entry name" value="WYL"/>
    <property type="match status" value="1"/>
</dbReference>
<dbReference type="Pfam" id="PF13280">
    <property type="entry name" value="WYL"/>
    <property type="match status" value="1"/>
</dbReference>
<feature type="compositionally biased region" description="Basic and acidic residues" evidence="1">
    <location>
        <begin position="20"/>
        <end position="32"/>
    </location>
</feature>
<feature type="domain" description="Helix-turn-helix type 11" evidence="2">
    <location>
        <begin position="49"/>
        <end position="101"/>
    </location>
</feature>
<feature type="domain" description="WCX" evidence="4">
    <location>
        <begin position="284"/>
        <end position="360"/>
    </location>
</feature>
<evidence type="ECO:0000313" key="6">
    <source>
        <dbReference type="Proteomes" id="UP000319771"/>
    </source>
</evidence>
<dbReference type="InterPro" id="IPR026881">
    <property type="entry name" value="WYL_dom"/>
</dbReference>
<dbReference type="EMBL" id="VBPB01000183">
    <property type="protein sequence ID" value="TMQ71125.1"/>
    <property type="molecule type" value="Genomic_DNA"/>
</dbReference>
<evidence type="ECO:0000259" key="4">
    <source>
        <dbReference type="Pfam" id="PF25583"/>
    </source>
</evidence>
<feature type="domain" description="WYL" evidence="3">
    <location>
        <begin position="187"/>
        <end position="254"/>
    </location>
</feature>
<name>A0A538U5G1_UNCEI</name>
<comment type="caution">
    <text evidence="5">The sequence shown here is derived from an EMBL/GenBank/DDBJ whole genome shotgun (WGS) entry which is preliminary data.</text>
</comment>